<dbReference type="RefSeq" id="WP_003150808.1">
    <property type="nucleotide sequence ID" value="NZ_BSRV01000002.1"/>
</dbReference>
<organism evidence="1 2">
    <name type="scientific">Bacillus amyloliquefaciens</name>
    <name type="common">Bacillus velezensis</name>
    <dbReference type="NCBI Taxonomy" id="1390"/>
    <lineage>
        <taxon>Bacteria</taxon>
        <taxon>Bacillati</taxon>
        <taxon>Bacillota</taxon>
        <taxon>Bacilli</taxon>
        <taxon>Bacillales</taxon>
        <taxon>Bacillaceae</taxon>
        <taxon>Bacillus</taxon>
        <taxon>Bacillus amyloliquefaciens group</taxon>
    </lineage>
</organism>
<dbReference type="Proteomes" id="UP001222377">
    <property type="component" value="Unassembled WGS sequence"/>
</dbReference>
<reference evidence="1" key="1">
    <citation type="submission" date="2023-02" db="EMBL/GenBank/DDBJ databases">
        <title>Draft Whole-Genome Sequences of Bacillus Strains of Potential Probiotic for Poultry.</title>
        <authorList>
            <person name="Ma L.M."/>
            <person name="Lopez-Guerra N."/>
            <person name="Zhang G."/>
        </authorList>
    </citation>
    <scope>NUCLEOTIDE SEQUENCE</scope>
    <source>
        <strain evidence="1">OSU1013-24</strain>
    </source>
</reference>
<name>A0A1Y0XL90_BACAM</name>
<proteinExistence type="predicted"/>
<gene>
    <name evidence="1" type="ORF">PV946_07580</name>
</gene>
<sequence length="55" mass="6240">MMLLIFAALTGYLVFSFSKDNRRKTPKTSPLVTAADTNNIIDLNAIRQKRRMPLS</sequence>
<evidence type="ECO:0000313" key="2">
    <source>
        <dbReference type="Proteomes" id="UP001222377"/>
    </source>
</evidence>
<evidence type="ECO:0000313" key="1">
    <source>
        <dbReference type="EMBL" id="MDF4193634.1"/>
    </source>
</evidence>
<dbReference type="EMBL" id="JARKHX010000002">
    <property type="protein sequence ID" value="MDF4193634.1"/>
    <property type="molecule type" value="Genomic_DNA"/>
</dbReference>
<dbReference type="AlphaFoldDB" id="A0A1Y0XL90"/>
<dbReference type="GeneID" id="76429183"/>
<comment type="caution">
    <text evidence="1">The sequence shown here is derived from an EMBL/GenBank/DDBJ whole genome shotgun (WGS) entry which is preliminary data.</text>
</comment>
<accession>A0A1Y0XL90</accession>
<dbReference type="OMA" id="NREYQNF"/>
<protein>
    <submittedName>
        <fullName evidence="1">Uncharacterized protein</fullName>
    </submittedName>
</protein>